<dbReference type="Pfam" id="PF13563">
    <property type="entry name" value="2_5_RNA_ligase2"/>
    <property type="match status" value="1"/>
</dbReference>
<comment type="caution">
    <text evidence="1">The sequence shown here is derived from an EMBL/GenBank/DDBJ whole genome shotgun (WGS) entry which is preliminary data.</text>
</comment>
<dbReference type="EMBL" id="JBHUDM010000001">
    <property type="protein sequence ID" value="MFD1640397.1"/>
    <property type="molecule type" value="Genomic_DNA"/>
</dbReference>
<evidence type="ECO:0000313" key="2">
    <source>
        <dbReference type="Proteomes" id="UP001597052"/>
    </source>
</evidence>
<organism evidence="1 2">
    <name type="scientific">Halohasta litorea</name>
    <dbReference type="NCBI Taxonomy" id="869891"/>
    <lineage>
        <taxon>Archaea</taxon>
        <taxon>Methanobacteriati</taxon>
        <taxon>Methanobacteriota</taxon>
        <taxon>Stenosarchaea group</taxon>
        <taxon>Halobacteria</taxon>
        <taxon>Halobacteriales</taxon>
        <taxon>Haloferacaceae</taxon>
        <taxon>Halohasta</taxon>
    </lineage>
</organism>
<reference evidence="1 2" key="1">
    <citation type="journal article" date="2019" name="Int. J. Syst. Evol. Microbiol.">
        <title>The Global Catalogue of Microorganisms (GCM) 10K type strain sequencing project: providing services to taxonomists for standard genome sequencing and annotation.</title>
        <authorList>
            <consortium name="The Broad Institute Genomics Platform"/>
            <consortium name="The Broad Institute Genome Sequencing Center for Infectious Disease"/>
            <person name="Wu L."/>
            <person name="Ma J."/>
        </authorList>
    </citation>
    <scope>NUCLEOTIDE SEQUENCE [LARGE SCALE GENOMIC DNA]</scope>
    <source>
        <strain evidence="1 2">CGMCC 1.10593</strain>
    </source>
</reference>
<sequence length="174" mass="18910">MFSLNVPVPGQVARLAGDLHPQLVGFDQQREQHTLVVKRFDESALRASQPEVQLATLQQQLPQELTGTPAFGAAVRELDFFPEPARGDGPVVYLAVDSPGLQELHAELVDAYGAVDGLEGDDYVPHVTLARGGSVADAERVAEMGVESVSWTASELTIWDSRYREPVSRYSLPA</sequence>
<gene>
    <name evidence="1" type="ORF">ACFSBW_00720</name>
</gene>
<name>A0ABD6D2W9_9EURY</name>
<dbReference type="AlphaFoldDB" id="A0ABD6D2W9"/>
<proteinExistence type="predicted"/>
<evidence type="ECO:0000313" key="1">
    <source>
        <dbReference type="EMBL" id="MFD1640397.1"/>
    </source>
</evidence>
<keyword evidence="2" id="KW-1185">Reference proteome</keyword>
<keyword evidence="1" id="KW-0436">Ligase</keyword>
<accession>A0ABD6D2W9</accession>
<protein>
    <submittedName>
        <fullName evidence="1">2'-5' RNA ligase family protein</fullName>
    </submittedName>
</protein>
<dbReference type="InterPro" id="IPR009097">
    <property type="entry name" value="Cyclic_Pdiesterase"/>
</dbReference>
<dbReference type="RefSeq" id="WP_256397401.1">
    <property type="nucleotide sequence ID" value="NZ_JANHDJ010000007.1"/>
</dbReference>
<dbReference type="GO" id="GO:0016874">
    <property type="term" value="F:ligase activity"/>
    <property type="evidence" value="ECO:0007669"/>
    <property type="project" value="UniProtKB-KW"/>
</dbReference>
<dbReference type="Gene3D" id="3.90.1140.10">
    <property type="entry name" value="Cyclic phosphodiesterase"/>
    <property type="match status" value="1"/>
</dbReference>
<dbReference type="SUPFAM" id="SSF55144">
    <property type="entry name" value="LigT-like"/>
    <property type="match status" value="1"/>
</dbReference>
<dbReference type="Proteomes" id="UP001597052">
    <property type="component" value="Unassembled WGS sequence"/>
</dbReference>